<dbReference type="PROSITE" id="PS51186">
    <property type="entry name" value="GNAT"/>
    <property type="match status" value="1"/>
</dbReference>
<evidence type="ECO:0000256" key="1">
    <source>
        <dbReference type="ARBA" id="ARBA00022679"/>
    </source>
</evidence>
<feature type="domain" description="N-acetyltransferase" evidence="3">
    <location>
        <begin position="2"/>
        <end position="134"/>
    </location>
</feature>
<gene>
    <name evidence="4" type="ORF">HNV11_11050</name>
</gene>
<evidence type="ECO:0000313" key="4">
    <source>
        <dbReference type="EMBL" id="QJW89875.1"/>
    </source>
</evidence>
<dbReference type="SUPFAM" id="SSF55729">
    <property type="entry name" value="Acyl-CoA N-acyltransferases (Nat)"/>
    <property type="match status" value="1"/>
</dbReference>
<evidence type="ECO:0000259" key="3">
    <source>
        <dbReference type="PROSITE" id="PS51186"/>
    </source>
</evidence>
<dbReference type="Gene3D" id="3.40.630.30">
    <property type="match status" value="1"/>
</dbReference>
<proteinExistence type="predicted"/>
<organism evidence="4 5">
    <name type="scientific">Spirosoma taeanense</name>
    <dbReference type="NCBI Taxonomy" id="2735870"/>
    <lineage>
        <taxon>Bacteria</taxon>
        <taxon>Pseudomonadati</taxon>
        <taxon>Bacteroidota</taxon>
        <taxon>Cytophagia</taxon>
        <taxon>Cytophagales</taxon>
        <taxon>Cytophagaceae</taxon>
        <taxon>Spirosoma</taxon>
    </lineage>
</organism>
<protein>
    <submittedName>
        <fullName evidence="4">GNAT family N-acetyltransferase</fullName>
    </submittedName>
</protein>
<evidence type="ECO:0000256" key="2">
    <source>
        <dbReference type="ARBA" id="ARBA00023315"/>
    </source>
</evidence>
<dbReference type="CDD" id="cd04301">
    <property type="entry name" value="NAT_SF"/>
    <property type="match status" value="1"/>
</dbReference>
<dbReference type="InterPro" id="IPR050832">
    <property type="entry name" value="Bact_Acetyltransf"/>
</dbReference>
<accession>A0A6M5Y7K5</accession>
<dbReference type="InterPro" id="IPR000182">
    <property type="entry name" value="GNAT_dom"/>
</dbReference>
<dbReference type="RefSeq" id="WP_171739720.1">
    <property type="nucleotide sequence ID" value="NZ_CP053435.1"/>
</dbReference>
<name>A0A6M5Y7K5_9BACT</name>
<keyword evidence="1 4" id="KW-0808">Transferase</keyword>
<dbReference type="GO" id="GO:0016747">
    <property type="term" value="F:acyltransferase activity, transferring groups other than amino-acyl groups"/>
    <property type="evidence" value="ECO:0007669"/>
    <property type="project" value="InterPro"/>
</dbReference>
<sequence length="135" mass="15531">MPDIRTITPEETYTLRHTVLWPDKPLDYVRIDNDAKGYHYGAFLDDKLVAVISLFVDGETARFRKFATRPDRQRQGLGTALLNHVIAEARRLGARSIWCDARLDATDFYRRSGMEAVSEVFYKGTIPYARFSLTL</sequence>
<evidence type="ECO:0000313" key="5">
    <source>
        <dbReference type="Proteomes" id="UP000502756"/>
    </source>
</evidence>
<dbReference type="Pfam" id="PF00583">
    <property type="entry name" value="Acetyltransf_1"/>
    <property type="match status" value="1"/>
</dbReference>
<reference evidence="4 5" key="1">
    <citation type="submission" date="2020-05" db="EMBL/GenBank/DDBJ databases">
        <title>Genome sequencing of Spirosoma sp. TS118.</title>
        <authorList>
            <person name="Lee J.-H."/>
            <person name="Jeong S."/>
            <person name="Zhao L."/>
            <person name="Jung J.-H."/>
            <person name="Kim M.-K."/>
            <person name="Lim S."/>
        </authorList>
    </citation>
    <scope>NUCLEOTIDE SEQUENCE [LARGE SCALE GENOMIC DNA]</scope>
    <source>
        <strain evidence="4 5">TS118</strain>
    </source>
</reference>
<dbReference type="InterPro" id="IPR016181">
    <property type="entry name" value="Acyl_CoA_acyltransferase"/>
</dbReference>
<keyword evidence="2" id="KW-0012">Acyltransferase</keyword>
<dbReference type="EMBL" id="CP053435">
    <property type="protein sequence ID" value="QJW89875.1"/>
    <property type="molecule type" value="Genomic_DNA"/>
</dbReference>
<keyword evidence="5" id="KW-1185">Reference proteome</keyword>
<dbReference type="PANTHER" id="PTHR43877">
    <property type="entry name" value="AMINOALKYLPHOSPHONATE N-ACETYLTRANSFERASE-RELATED-RELATED"/>
    <property type="match status" value="1"/>
</dbReference>
<dbReference type="Proteomes" id="UP000502756">
    <property type="component" value="Chromosome"/>
</dbReference>
<dbReference type="KEGG" id="stae:HNV11_11050"/>
<dbReference type="AlphaFoldDB" id="A0A6M5Y7K5"/>